<dbReference type="RefSeq" id="WP_113281321.1">
    <property type="nucleotide sequence ID" value="NZ_JABUMX010000004.1"/>
</dbReference>
<evidence type="ECO:0000256" key="2">
    <source>
        <dbReference type="ARBA" id="ARBA00022801"/>
    </source>
</evidence>
<dbReference type="PROSITE" id="PS50263">
    <property type="entry name" value="CN_HYDROLASE"/>
    <property type="match status" value="1"/>
</dbReference>
<evidence type="ECO:0000313" key="4">
    <source>
        <dbReference type="EMBL" id="NTS33014.1"/>
    </source>
</evidence>
<dbReference type="Proteomes" id="UP000550508">
    <property type="component" value="Unassembled WGS sequence"/>
</dbReference>
<dbReference type="CDD" id="cd07576">
    <property type="entry name" value="R-amidase_like"/>
    <property type="match status" value="1"/>
</dbReference>
<keyword evidence="2 4" id="KW-0378">Hydrolase</keyword>
<dbReference type="Gene3D" id="3.60.110.10">
    <property type="entry name" value="Carbon-nitrogen hydrolase"/>
    <property type="match status" value="1"/>
</dbReference>
<dbReference type="GO" id="GO:0016811">
    <property type="term" value="F:hydrolase activity, acting on carbon-nitrogen (but not peptide) bonds, in linear amides"/>
    <property type="evidence" value="ECO:0007669"/>
    <property type="project" value="UniProtKB-ARBA"/>
</dbReference>
<reference evidence="4 5" key="1">
    <citation type="submission" date="2020-05" db="EMBL/GenBank/DDBJ databases">
        <authorList>
            <person name="Kim M.K."/>
        </authorList>
    </citation>
    <scope>NUCLEOTIDE SEQUENCE [LARGE SCALE GENOMIC DNA]</scope>
    <source>
        <strain evidence="4 5">BT25</strain>
    </source>
</reference>
<dbReference type="PROSITE" id="PS01227">
    <property type="entry name" value="UPF0012"/>
    <property type="match status" value="1"/>
</dbReference>
<dbReference type="AlphaFoldDB" id="A0A849VW01"/>
<comment type="similarity">
    <text evidence="1">Belongs to the carbon-nitrogen hydrolase superfamily. NIT1/NIT2 family.</text>
</comment>
<proteinExistence type="inferred from homology"/>
<evidence type="ECO:0000313" key="5">
    <source>
        <dbReference type="Proteomes" id="UP000550508"/>
    </source>
</evidence>
<gene>
    <name evidence="4" type="ORF">HQ945_17280</name>
</gene>
<dbReference type="InterPro" id="IPR003010">
    <property type="entry name" value="C-N_Hydrolase"/>
</dbReference>
<evidence type="ECO:0000259" key="3">
    <source>
        <dbReference type="PROSITE" id="PS50263"/>
    </source>
</evidence>
<dbReference type="InterPro" id="IPR001110">
    <property type="entry name" value="UPF0012_CS"/>
</dbReference>
<dbReference type="InterPro" id="IPR044083">
    <property type="entry name" value="RamA-like"/>
</dbReference>
<dbReference type="PANTHER" id="PTHR43674">
    <property type="entry name" value="NITRILASE C965.09-RELATED"/>
    <property type="match status" value="1"/>
</dbReference>
<evidence type="ECO:0000256" key="1">
    <source>
        <dbReference type="ARBA" id="ARBA00010613"/>
    </source>
</evidence>
<sequence>MMRIAALQMQSAPGDVDTNLARIEQAAQEAGQGGADLLVTPELCVTGYGAGDIIKSLAEPATGSQVKRLQKISTESGVAIIAGFAERDGAHVFNSAAFVNGDGEPAIYRKSHLYGPYERSLFKSGNPDNCIVELGRLKLGLLICYDVEFPENVRRLALAGADAVLVPTALPRGPSGTFITDHMIQVRAFENQIFVAYVNHFGNDGRFTFAGRSRIAAPDGSLLAEGPEDAESMMFADIDPGAFSASMADNTYLEDLGSA</sequence>
<accession>A0A849VW01</accession>
<name>A0A849VW01_9HYPH</name>
<dbReference type="InterPro" id="IPR050345">
    <property type="entry name" value="Aliph_Amidase/BUP"/>
</dbReference>
<dbReference type="InterPro" id="IPR036526">
    <property type="entry name" value="C-N_Hydrolase_sf"/>
</dbReference>
<comment type="caution">
    <text evidence="4">The sequence shown here is derived from an EMBL/GenBank/DDBJ whole genome shotgun (WGS) entry which is preliminary data.</text>
</comment>
<protein>
    <submittedName>
        <fullName evidence="4">Carbon-nitrogen hydrolase family protein</fullName>
    </submittedName>
</protein>
<feature type="domain" description="CN hydrolase" evidence="3">
    <location>
        <begin position="2"/>
        <end position="240"/>
    </location>
</feature>
<dbReference type="SUPFAM" id="SSF56317">
    <property type="entry name" value="Carbon-nitrogen hydrolase"/>
    <property type="match status" value="1"/>
</dbReference>
<dbReference type="EMBL" id="JABUMX010000004">
    <property type="protein sequence ID" value="NTS33014.1"/>
    <property type="molecule type" value="Genomic_DNA"/>
</dbReference>
<dbReference type="PANTHER" id="PTHR43674:SF2">
    <property type="entry name" value="BETA-UREIDOPROPIONASE"/>
    <property type="match status" value="1"/>
</dbReference>
<keyword evidence="5" id="KW-1185">Reference proteome</keyword>
<dbReference type="Pfam" id="PF00795">
    <property type="entry name" value="CN_hydrolase"/>
    <property type="match status" value="1"/>
</dbReference>
<organism evidence="4 5">
    <name type="scientific">Phyllobacterium pellucidum</name>
    <dbReference type="NCBI Taxonomy" id="2740464"/>
    <lineage>
        <taxon>Bacteria</taxon>
        <taxon>Pseudomonadati</taxon>
        <taxon>Pseudomonadota</taxon>
        <taxon>Alphaproteobacteria</taxon>
        <taxon>Hyphomicrobiales</taxon>
        <taxon>Phyllobacteriaceae</taxon>
        <taxon>Phyllobacterium</taxon>
    </lineage>
</organism>